<evidence type="ECO:0000313" key="2">
    <source>
        <dbReference type="EMBL" id="BAO04983.1"/>
    </source>
</evidence>
<evidence type="ECO:0000256" key="1">
    <source>
        <dbReference type="SAM" id="Phobius"/>
    </source>
</evidence>
<dbReference type="Proteomes" id="UP000054164">
    <property type="component" value="Unassembled WGS sequence"/>
</dbReference>
<dbReference type="RefSeq" id="WP_030032076.1">
    <property type="nucleotide sequence ID" value="NZ_BA000058.1"/>
</dbReference>
<dbReference type="EMBL" id="BA000058">
    <property type="protein sequence ID" value="BAO04983.1"/>
    <property type="molecule type" value="Genomic_DNA"/>
</dbReference>
<gene>
    <name evidence="2" type="ORF">CBO05P1_264</name>
</gene>
<dbReference type="HOGENOM" id="CLU_2408012_0_0_9"/>
<organism evidence="2">
    <name type="scientific">Clostridium botulinum B str. Osaka05</name>
    <dbReference type="NCBI Taxonomy" id="1407017"/>
    <lineage>
        <taxon>Bacteria</taxon>
        <taxon>Bacillati</taxon>
        <taxon>Bacillota</taxon>
        <taxon>Clostridia</taxon>
        <taxon>Eubacteriales</taxon>
        <taxon>Clostridiaceae</taxon>
        <taxon>Clostridium</taxon>
    </lineage>
</organism>
<keyword evidence="1" id="KW-0472">Membrane</keyword>
<sequence length="92" mass="10645">MEILSQNINNKKGVKSYKKVYEGNQRQHIRNTSYITVNILGKAWRVKKEAENKWLKVAKVEDWIKNNLNDVLGALSVGLTGILIYCLIAMYY</sequence>
<name>A0A060N8W7_CLOBO</name>
<dbReference type="AlphaFoldDB" id="A0A060N8W7"/>
<protein>
    <submittedName>
        <fullName evidence="2">Slc26a3</fullName>
    </submittedName>
</protein>
<feature type="transmembrane region" description="Helical" evidence="1">
    <location>
        <begin position="71"/>
        <end position="91"/>
    </location>
</feature>
<accession>A0A060N8W7</accession>
<keyword evidence="1" id="KW-0812">Transmembrane</keyword>
<keyword evidence="1" id="KW-1133">Transmembrane helix</keyword>
<proteinExistence type="predicted"/>
<reference evidence="2" key="1">
    <citation type="submission" date="2013-10" db="EMBL/GenBank/DDBJ databases">
        <title>Draft genome sequence of Clostridium botulinum type B strain Osaka05.</title>
        <authorList>
            <person name="Sakaguchi Y."/>
            <person name="Hosomi K."/>
            <person name="Uchiyama J."/>
            <person name="Ogura Y."/>
            <person name="Sakaguchi M."/>
            <person name="Kohda T."/>
            <person name="Mukamoto M."/>
            <person name="Misawa N."/>
            <person name="Matsuzaki S."/>
            <person name="Hayashi T."/>
            <person name="Kozaki S."/>
        </authorList>
    </citation>
    <scope>NUCLEOTIDE SEQUENCE</scope>
    <source>
        <strain evidence="2">Osaka05</strain>
    </source>
</reference>